<dbReference type="AlphaFoldDB" id="A0A101A7U2"/>
<dbReference type="EMBL" id="LQIR01000015">
    <property type="protein sequence ID" value="KUI16510.1"/>
    <property type="molecule type" value="Genomic_DNA"/>
</dbReference>
<dbReference type="Proteomes" id="UP000053707">
    <property type="component" value="Unassembled WGS sequence"/>
</dbReference>
<feature type="domain" description="ANTAR" evidence="1">
    <location>
        <begin position="1"/>
        <end position="59"/>
    </location>
</feature>
<dbReference type="PROSITE" id="PS50921">
    <property type="entry name" value="ANTAR"/>
    <property type="match status" value="1"/>
</dbReference>
<dbReference type="InterPro" id="IPR005561">
    <property type="entry name" value="ANTAR"/>
</dbReference>
<sequence>MPTAVGTNGAMTPGRQCLDTAEGVLIALRHCTVDEAFREMIRAAQHHRVPLFTLADALVTAASGKGECVNAAARTAVLTEWGALLGTSTSARL</sequence>
<dbReference type="GO" id="GO:0003723">
    <property type="term" value="F:RNA binding"/>
    <property type="evidence" value="ECO:0007669"/>
    <property type="project" value="InterPro"/>
</dbReference>
<dbReference type="Gene3D" id="1.10.10.10">
    <property type="entry name" value="Winged helix-like DNA-binding domain superfamily/Winged helix DNA-binding domain"/>
    <property type="match status" value="1"/>
</dbReference>
<evidence type="ECO:0000313" key="3">
    <source>
        <dbReference type="Proteomes" id="UP000053707"/>
    </source>
</evidence>
<gene>
    <name evidence="2" type="ORF">AU192_23265</name>
</gene>
<comment type="caution">
    <text evidence="2">The sequence shown here is derived from an EMBL/GenBank/DDBJ whole genome shotgun (WGS) entry which is preliminary data.</text>
</comment>
<keyword evidence="3" id="KW-1185">Reference proteome</keyword>
<accession>A0A101A7U2</accession>
<dbReference type="InterPro" id="IPR036388">
    <property type="entry name" value="WH-like_DNA-bd_sf"/>
</dbReference>
<protein>
    <recommendedName>
        <fullName evidence="1">ANTAR domain-containing protein</fullName>
    </recommendedName>
</protein>
<name>A0A101A7U2_9MYCO</name>
<evidence type="ECO:0000313" key="2">
    <source>
        <dbReference type="EMBL" id="KUI16510.1"/>
    </source>
</evidence>
<reference evidence="2 3" key="1">
    <citation type="submission" date="2016-01" db="EMBL/GenBank/DDBJ databases">
        <authorList>
            <consortium name="TB Trials Study Group"/>
            <person name="Sutton G."/>
            <person name="Brinkac L."/>
            <person name="Sanka R."/>
            <person name="Adams M."/>
            <person name="Lau E.L."/>
            <person name="Macaden R."/>
            <person name="Grewal H.M.S."/>
        </authorList>
    </citation>
    <scope>NUCLEOTIDE SEQUENCE [LARGE SCALE GENOMIC DNA]</scope>
    <source>
        <strain evidence="2 3">IS-1744</strain>
    </source>
</reference>
<evidence type="ECO:0000259" key="1">
    <source>
        <dbReference type="PROSITE" id="PS50921"/>
    </source>
</evidence>
<organism evidence="2 3">
    <name type="scientific">Mycobacterium lehmannii</name>
    <dbReference type="NCBI Taxonomy" id="2048550"/>
    <lineage>
        <taxon>Bacteria</taxon>
        <taxon>Bacillati</taxon>
        <taxon>Actinomycetota</taxon>
        <taxon>Actinomycetes</taxon>
        <taxon>Mycobacteriales</taxon>
        <taxon>Mycobacteriaceae</taxon>
        <taxon>Mycobacterium</taxon>
    </lineage>
</organism>
<dbReference type="Pfam" id="PF03861">
    <property type="entry name" value="ANTAR"/>
    <property type="match status" value="1"/>
</dbReference>
<proteinExistence type="predicted"/>
<dbReference type="SMART" id="SM01012">
    <property type="entry name" value="ANTAR"/>
    <property type="match status" value="1"/>
</dbReference>